<organism evidence="1">
    <name type="scientific">bioreactor metagenome</name>
    <dbReference type="NCBI Taxonomy" id="1076179"/>
    <lineage>
        <taxon>unclassified sequences</taxon>
        <taxon>metagenomes</taxon>
        <taxon>ecological metagenomes</taxon>
    </lineage>
</organism>
<proteinExistence type="predicted"/>
<reference evidence="1" key="1">
    <citation type="submission" date="2019-08" db="EMBL/GenBank/DDBJ databases">
        <authorList>
            <person name="Kucharzyk K."/>
            <person name="Murdoch R.W."/>
            <person name="Higgins S."/>
            <person name="Loffler F."/>
        </authorList>
    </citation>
    <scope>NUCLEOTIDE SEQUENCE</scope>
</reference>
<comment type="caution">
    <text evidence="1">The sequence shown here is derived from an EMBL/GenBank/DDBJ whole genome shotgun (WGS) entry which is preliminary data.</text>
</comment>
<name>A0A645GLS9_9ZZZZ</name>
<dbReference type="AlphaFoldDB" id="A0A645GLS9"/>
<protein>
    <submittedName>
        <fullName evidence="1">Uncharacterized protein</fullName>
    </submittedName>
</protein>
<gene>
    <name evidence="1" type="ORF">SDC9_175335</name>
</gene>
<accession>A0A645GLS9</accession>
<sequence length="139" mass="15644">MGDFEAVNAQTLAVASDRFVDRTASGEWPSSLRGVLFAKKHGKGSAVLLNSLEYPGASGVRELYAMLLDSCIQSHHGEWKVECSDRVRFSSWRSKSGWILFLLNTETNLMQDVLIRLSEKLPLRLTLRPGEIRQVHIPF</sequence>
<evidence type="ECO:0000313" key="1">
    <source>
        <dbReference type="EMBL" id="MPN27901.1"/>
    </source>
</evidence>
<dbReference type="EMBL" id="VSSQ01077951">
    <property type="protein sequence ID" value="MPN27901.1"/>
    <property type="molecule type" value="Genomic_DNA"/>
</dbReference>